<dbReference type="InterPro" id="IPR027417">
    <property type="entry name" value="P-loop_NTPase"/>
</dbReference>
<accession>A0AAN7TWS5</accession>
<dbReference type="Proteomes" id="UP001344447">
    <property type="component" value="Unassembled WGS sequence"/>
</dbReference>
<comment type="subcellular location">
    <subcellularLocation>
        <location evidence="6">Cytoplasm</location>
    </subcellularLocation>
</comment>
<dbReference type="InterPro" id="IPR039812">
    <property type="entry name" value="Vesicle-fus_ATPase"/>
</dbReference>
<comment type="function">
    <text evidence="6">Required for vesicle-mediated transport. Catalyzes the fusion of transport vesicles within the Golgi cisternae. Is also required for transport from the endoplasmic reticulum to the Golgi stack. Seems to function as a fusion protein required for the delivery of cargo proteins to all compartments of the Golgi stack independent of vesicle origin.</text>
</comment>
<dbReference type="FunFam" id="1.10.8.60:FF:000146">
    <property type="entry name" value="Vesicle-fusing ATPase"/>
    <property type="match status" value="1"/>
</dbReference>
<evidence type="ECO:0000256" key="2">
    <source>
        <dbReference type="ARBA" id="ARBA00022448"/>
    </source>
</evidence>
<dbReference type="InterPro" id="IPR004201">
    <property type="entry name" value="Cdc48_dom2"/>
</dbReference>
<feature type="domain" description="AAA+ ATPase" evidence="7">
    <location>
        <begin position="256"/>
        <end position="403"/>
    </location>
</feature>
<evidence type="ECO:0000313" key="9">
    <source>
        <dbReference type="Proteomes" id="UP001344447"/>
    </source>
</evidence>
<evidence type="ECO:0000313" key="8">
    <source>
        <dbReference type="EMBL" id="KAK5577707.1"/>
    </source>
</evidence>
<name>A0AAN7TWS5_9MYCE</name>
<dbReference type="InterPro" id="IPR041569">
    <property type="entry name" value="AAA_lid_3"/>
</dbReference>
<keyword evidence="2 6" id="KW-0813">Transport</keyword>
<dbReference type="Gene3D" id="3.10.330.10">
    <property type="match status" value="1"/>
</dbReference>
<dbReference type="PANTHER" id="PTHR23078">
    <property type="entry name" value="VESICULAR-FUSION PROTEIN NSF"/>
    <property type="match status" value="1"/>
</dbReference>
<evidence type="ECO:0000256" key="6">
    <source>
        <dbReference type="RuleBase" id="RU367045"/>
    </source>
</evidence>
<protein>
    <recommendedName>
        <fullName evidence="6">Vesicle-fusing ATPase</fullName>
        <ecNumber evidence="6">3.6.4.6</ecNumber>
    </recommendedName>
</protein>
<proteinExistence type="inferred from homology"/>
<dbReference type="PANTHER" id="PTHR23078:SF3">
    <property type="entry name" value="VESICLE-FUSING ATPASE"/>
    <property type="match status" value="1"/>
</dbReference>
<evidence type="ECO:0000256" key="1">
    <source>
        <dbReference type="ARBA" id="ARBA00006914"/>
    </source>
</evidence>
<dbReference type="SMART" id="SM00382">
    <property type="entry name" value="AAA"/>
    <property type="match status" value="2"/>
</dbReference>
<dbReference type="InterPro" id="IPR029067">
    <property type="entry name" value="CDC48_domain_2-like_sf"/>
</dbReference>
<dbReference type="Gene3D" id="2.40.40.20">
    <property type="match status" value="1"/>
</dbReference>
<keyword evidence="6" id="KW-0479">Metal-binding</keyword>
<dbReference type="GO" id="GO:0035494">
    <property type="term" value="P:SNARE complex disassembly"/>
    <property type="evidence" value="ECO:0007669"/>
    <property type="project" value="InterPro"/>
</dbReference>
<dbReference type="Pfam" id="PF00004">
    <property type="entry name" value="AAA"/>
    <property type="match status" value="2"/>
</dbReference>
<organism evidence="8 9">
    <name type="scientific">Dictyostelium firmibasis</name>
    <dbReference type="NCBI Taxonomy" id="79012"/>
    <lineage>
        <taxon>Eukaryota</taxon>
        <taxon>Amoebozoa</taxon>
        <taxon>Evosea</taxon>
        <taxon>Eumycetozoa</taxon>
        <taxon>Dictyostelia</taxon>
        <taxon>Dictyosteliales</taxon>
        <taxon>Dictyosteliaceae</taxon>
        <taxon>Dictyostelium</taxon>
    </lineage>
</organism>
<comment type="caution">
    <text evidence="8">The sequence shown here is derived from an EMBL/GenBank/DDBJ whole genome shotgun (WGS) entry which is preliminary data.</text>
</comment>
<feature type="domain" description="AAA+ ATPase" evidence="7">
    <location>
        <begin position="537"/>
        <end position="673"/>
    </location>
</feature>
<dbReference type="FunFam" id="3.40.50.300:FF:000187">
    <property type="entry name" value="Vesicular-fusion ATPase SEC18"/>
    <property type="match status" value="1"/>
</dbReference>
<dbReference type="PROSITE" id="PS00674">
    <property type="entry name" value="AAA"/>
    <property type="match status" value="1"/>
</dbReference>
<dbReference type="EC" id="3.6.4.6" evidence="6"/>
<sequence length="738" mass="82246">MSYPPPVGDSIGLKVQASNDPEEAFTNRAYIPISSFNYLFPNVQSNLYTTNTNYIKIRVGAMEYILSASPNKNMKPDSIALSKALRGWMYVSNGEEVYVEVYDPNPNICGQMTVKIDYLTRGKQGPKQDSQEIIGKIIDSFNSQYFTAGQLFYIKNNVATFELKVESVETNEVSTKDKGWAIISPATKIILQKMEGSLIDIETNGPLVVNQIFTQDWDFENMGIGGLDTEFRDIFRRAFSSRIFPPAIVKKLGVNHVKGMLLYGPPGTGKTLIARQIGKMLNGREPKVVSGPSILNKYVGQSEENIRMLFRDAEIEQKAKGDDSGLHIIIFDELDAICKSRGSRQGDSGVGDSVVNQLLAMIDGVESLNNILVIGMTNRKDMIDEALLRPGRLEVHVEISLPDEHGREQIFKIHTAKMRDQNALDKDVDLTSYAHTTRNYSGAEIEGVVKSAASYAFSRQVDTKNIKKVEIKPEEIKVCDQDFKRAIMEVTPSFGSTDNQFESYAENGIINYGPVFDKLLQSGNAFVEQVKKSKRTPMMSVLLSGRPGCGKSSLAATLAKSSEFPFTRIISPNDLLGYNESAKASKITKVFEDSYKSPMSCVVVDEIERLIEYVPIGPRFSNLILQTLAVLFKRTPPKGRKLLVIATTSNPDILKDMDLMDCFATILTVPSISTAQEFQTVCFELGFTQKEAAEAATFFTAPITIKQIIMIVEMARQEEGTFINNFKMCLEDFNIRNF</sequence>
<dbReference type="AlphaFoldDB" id="A0AAN7TWS5"/>
<evidence type="ECO:0000256" key="5">
    <source>
        <dbReference type="ARBA" id="ARBA00022927"/>
    </source>
</evidence>
<dbReference type="Pfam" id="PF17862">
    <property type="entry name" value="AAA_lid_3"/>
    <property type="match status" value="1"/>
</dbReference>
<evidence type="ECO:0000256" key="4">
    <source>
        <dbReference type="ARBA" id="ARBA00022840"/>
    </source>
</evidence>
<keyword evidence="4 6" id="KW-0067">ATP-binding</keyword>
<keyword evidence="6" id="KW-0931">ER-Golgi transport</keyword>
<evidence type="ECO:0000259" key="7">
    <source>
        <dbReference type="SMART" id="SM00382"/>
    </source>
</evidence>
<evidence type="ECO:0000256" key="3">
    <source>
        <dbReference type="ARBA" id="ARBA00022741"/>
    </source>
</evidence>
<keyword evidence="3 6" id="KW-0547">Nucleotide-binding</keyword>
<comment type="cofactor">
    <cofactor evidence="6">
        <name>Mg(2+)</name>
        <dbReference type="ChEBI" id="CHEBI:18420"/>
    </cofactor>
    <text evidence="6">Binds 1 Mg(2+) ion per subunit.</text>
</comment>
<keyword evidence="6" id="KW-0460">Magnesium</keyword>
<dbReference type="GO" id="GO:0005795">
    <property type="term" value="C:Golgi stack"/>
    <property type="evidence" value="ECO:0007669"/>
    <property type="project" value="TreeGrafter"/>
</dbReference>
<keyword evidence="6" id="KW-0963">Cytoplasm</keyword>
<dbReference type="GO" id="GO:0005524">
    <property type="term" value="F:ATP binding"/>
    <property type="evidence" value="ECO:0007669"/>
    <property type="project" value="UniProtKB-UniRule"/>
</dbReference>
<dbReference type="CDD" id="cd00009">
    <property type="entry name" value="AAA"/>
    <property type="match status" value="1"/>
</dbReference>
<dbReference type="GO" id="GO:0043001">
    <property type="term" value="P:Golgi to plasma membrane protein transport"/>
    <property type="evidence" value="ECO:0007669"/>
    <property type="project" value="TreeGrafter"/>
</dbReference>
<dbReference type="GO" id="GO:0006891">
    <property type="term" value="P:intra-Golgi vesicle-mediated transport"/>
    <property type="evidence" value="ECO:0007669"/>
    <property type="project" value="TreeGrafter"/>
</dbReference>
<reference evidence="8 9" key="1">
    <citation type="submission" date="2023-11" db="EMBL/GenBank/DDBJ databases">
        <title>Dfirmibasis_genome.</title>
        <authorList>
            <person name="Edelbroek B."/>
            <person name="Kjellin J."/>
            <person name="Jerlstrom-Hultqvist J."/>
            <person name="Soderbom F."/>
        </authorList>
    </citation>
    <scope>NUCLEOTIDE SEQUENCE [LARGE SCALE GENOMIC DNA]</scope>
    <source>
        <strain evidence="8 9">TNS-C-14</strain>
    </source>
</reference>
<dbReference type="GO" id="GO:0046872">
    <property type="term" value="F:metal ion binding"/>
    <property type="evidence" value="ECO:0007669"/>
    <property type="project" value="UniProtKB-UniRule"/>
</dbReference>
<dbReference type="SUPFAM" id="SSF50692">
    <property type="entry name" value="ADC-like"/>
    <property type="match status" value="1"/>
</dbReference>
<dbReference type="Gene3D" id="1.10.8.60">
    <property type="match status" value="1"/>
</dbReference>
<dbReference type="CDD" id="cd19504">
    <property type="entry name" value="RecA-like_NSF-SEC18_r1-like"/>
    <property type="match status" value="1"/>
</dbReference>
<dbReference type="InterPro" id="IPR003960">
    <property type="entry name" value="ATPase_AAA_CS"/>
</dbReference>
<dbReference type="SUPFAM" id="SSF54585">
    <property type="entry name" value="Cdc48 domain 2-like"/>
    <property type="match status" value="1"/>
</dbReference>
<gene>
    <name evidence="8" type="ORF">RB653_002652</name>
</gene>
<keyword evidence="9" id="KW-1185">Reference proteome</keyword>
<dbReference type="FunFam" id="3.40.50.300:FF:000166">
    <property type="entry name" value="vesicle-fusing ATPase isoform X1"/>
    <property type="match status" value="1"/>
</dbReference>
<comment type="similarity">
    <text evidence="1 6">Belongs to the AAA ATPase family.</text>
</comment>
<dbReference type="GO" id="GO:0016887">
    <property type="term" value="F:ATP hydrolysis activity"/>
    <property type="evidence" value="ECO:0007669"/>
    <property type="project" value="InterPro"/>
</dbReference>
<dbReference type="InterPro" id="IPR003593">
    <property type="entry name" value="AAA+_ATPase"/>
</dbReference>
<keyword evidence="5 6" id="KW-0653">Protein transport</keyword>
<dbReference type="InterPro" id="IPR009010">
    <property type="entry name" value="Asp_de-COase-like_dom_sf"/>
</dbReference>
<dbReference type="Gene3D" id="3.40.50.300">
    <property type="entry name" value="P-loop containing nucleotide triphosphate hydrolases"/>
    <property type="match status" value="2"/>
</dbReference>
<comment type="catalytic activity">
    <reaction evidence="6">
        <text>ATP + H2O = ADP + phosphate + H(+)</text>
        <dbReference type="Rhea" id="RHEA:13065"/>
        <dbReference type="ChEBI" id="CHEBI:15377"/>
        <dbReference type="ChEBI" id="CHEBI:15378"/>
        <dbReference type="ChEBI" id="CHEBI:30616"/>
        <dbReference type="ChEBI" id="CHEBI:43474"/>
        <dbReference type="ChEBI" id="CHEBI:456216"/>
        <dbReference type="EC" id="3.6.4.6"/>
    </reaction>
</comment>
<dbReference type="SUPFAM" id="SSF52540">
    <property type="entry name" value="P-loop containing nucleoside triphosphate hydrolases"/>
    <property type="match status" value="2"/>
</dbReference>
<keyword evidence="6" id="KW-0378">Hydrolase</keyword>
<dbReference type="EMBL" id="JAVFKY010000004">
    <property type="protein sequence ID" value="KAK5577707.1"/>
    <property type="molecule type" value="Genomic_DNA"/>
</dbReference>
<dbReference type="Pfam" id="PF02933">
    <property type="entry name" value="CDC48_2"/>
    <property type="match status" value="1"/>
</dbReference>
<dbReference type="InterPro" id="IPR003959">
    <property type="entry name" value="ATPase_AAA_core"/>
</dbReference>